<evidence type="ECO:0000256" key="5">
    <source>
        <dbReference type="ARBA" id="ARBA00023002"/>
    </source>
</evidence>
<accession>A0A9J6CWA0</accession>
<evidence type="ECO:0000256" key="2">
    <source>
        <dbReference type="ARBA" id="ARBA00022516"/>
    </source>
</evidence>
<comment type="caution">
    <text evidence="10">The sequence shown here is derived from an EMBL/GenBank/DDBJ whole genome shotgun (WGS) entry which is preliminary data.</text>
</comment>
<dbReference type="InterPro" id="IPR050091">
    <property type="entry name" value="PKS_NRPS_Biosynth_Enz"/>
</dbReference>
<dbReference type="PANTHER" id="PTHR43775">
    <property type="entry name" value="FATTY ACID SYNTHASE"/>
    <property type="match status" value="1"/>
</dbReference>
<dbReference type="SMART" id="SM00829">
    <property type="entry name" value="PKS_ER"/>
    <property type="match status" value="1"/>
</dbReference>
<dbReference type="Proteomes" id="UP000821866">
    <property type="component" value="Unassembled WGS sequence"/>
</dbReference>
<reference evidence="10" key="2">
    <citation type="submission" date="2021-09" db="EMBL/GenBank/DDBJ databases">
        <authorList>
            <person name="Jia N."/>
            <person name="Wang J."/>
            <person name="Shi W."/>
            <person name="Du L."/>
            <person name="Sun Y."/>
            <person name="Zhan W."/>
            <person name="Jiang J."/>
            <person name="Wang Q."/>
            <person name="Zhang B."/>
            <person name="Ji P."/>
            <person name="Sakyi L.B."/>
            <person name="Cui X."/>
            <person name="Yuan T."/>
            <person name="Jiang B."/>
            <person name="Yang W."/>
            <person name="Lam T.T.-Y."/>
            <person name="Chang Q."/>
            <person name="Ding S."/>
            <person name="Wang X."/>
            <person name="Zhu J."/>
            <person name="Ruan X."/>
            <person name="Zhao L."/>
            <person name="Wei J."/>
            <person name="Que T."/>
            <person name="Du C."/>
            <person name="Cheng J."/>
            <person name="Dai P."/>
            <person name="Han X."/>
            <person name="Huang E."/>
            <person name="Gao Y."/>
            <person name="Liu J."/>
            <person name="Shao H."/>
            <person name="Ye R."/>
            <person name="Li L."/>
            <person name="Wei W."/>
            <person name="Wang X."/>
            <person name="Wang C."/>
            <person name="Huo Q."/>
            <person name="Li W."/>
            <person name="Guo W."/>
            <person name="Chen H."/>
            <person name="Chen S."/>
            <person name="Zhou L."/>
            <person name="Zhou L."/>
            <person name="Ni X."/>
            <person name="Tian J."/>
            <person name="Zhou Y."/>
            <person name="Sheng Y."/>
            <person name="Liu T."/>
            <person name="Pan Y."/>
            <person name="Xia L."/>
            <person name="Li J."/>
            <person name="Zhao F."/>
            <person name="Cao W."/>
        </authorList>
    </citation>
    <scope>NUCLEOTIDE SEQUENCE</scope>
    <source>
        <strain evidence="10">Rmic-2018</strain>
        <tissue evidence="10">Larvae</tissue>
    </source>
</reference>
<evidence type="ECO:0000256" key="1">
    <source>
        <dbReference type="ARBA" id="ARBA00022450"/>
    </source>
</evidence>
<protein>
    <recommendedName>
        <fullName evidence="9">Enoyl reductase (ER) domain-containing protein</fullName>
    </recommendedName>
</protein>
<dbReference type="GO" id="GO:0004312">
    <property type="term" value="F:fatty acid synthase activity"/>
    <property type="evidence" value="ECO:0007669"/>
    <property type="project" value="TreeGrafter"/>
</dbReference>
<keyword evidence="8" id="KW-0511">Multifunctional enzyme</keyword>
<dbReference type="VEuPathDB" id="VectorBase:LOC119179026"/>
<keyword evidence="2" id="KW-0444">Lipid biosynthesis</keyword>
<evidence type="ECO:0000256" key="6">
    <source>
        <dbReference type="ARBA" id="ARBA00023098"/>
    </source>
</evidence>
<evidence type="ECO:0000313" key="10">
    <source>
        <dbReference type="EMBL" id="KAH7938660.1"/>
    </source>
</evidence>
<evidence type="ECO:0000259" key="9">
    <source>
        <dbReference type="SMART" id="SM00829"/>
    </source>
</evidence>
<organism evidence="10 11">
    <name type="scientific">Rhipicephalus microplus</name>
    <name type="common">Cattle tick</name>
    <name type="synonym">Boophilus microplus</name>
    <dbReference type="NCBI Taxonomy" id="6941"/>
    <lineage>
        <taxon>Eukaryota</taxon>
        <taxon>Metazoa</taxon>
        <taxon>Ecdysozoa</taxon>
        <taxon>Arthropoda</taxon>
        <taxon>Chelicerata</taxon>
        <taxon>Arachnida</taxon>
        <taxon>Acari</taxon>
        <taxon>Parasitiformes</taxon>
        <taxon>Ixodida</taxon>
        <taxon>Ixodoidea</taxon>
        <taxon>Ixodidae</taxon>
        <taxon>Rhipicephalinae</taxon>
        <taxon>Rhipicephalus</taxon>
        <taxon>Boophilus</taxon>
    </lineage>
</organism>
<dbReference type="InterPro" id="IPR036291">
    <property type="entry name" value="NAD(P)-bd_dom_sf"/>
</dbReference>
<evidence type="ECO:0000256" key="4">
    <source>
        <dbReference type="ARBA" id="ARBA00022857"/>
    </source>
</evidence>
<dbReference type="SUPFAM" id="SSF51735">
    <property type="entry name" value="NAD(P)-binding Rossmann-fold domains"/>
    <property type="match status" value="1"/>
</dbReference>
<dbReference type="GO" id="GO:0016491">
    <property type="term" value="F:oxidoreductase activity"/>
    <property type="evidence" value="ECO:0007669"/>
    <property type="project" value="UniProtKB-KW"/>
</dbReference>
<sequence>MMWEIPAAWTMEEAAAVPVAYSSTVYYALIVRGAMKPAESVLIHSGCGGVRQAAIAIALSMGCTLFTTVGSQDKREFLRKRFPTLQDRHISNTRDLSFEQHVTRETEGRGELVCFCSQATQAIGGDCCRMVVLTRIYVWILKPK</sequence>
<dbReference type="AlphaFoldDB" id="A0A9J6CWA0"/>
<proteinExistence type="predicted"/>
<keyword evidence="7" id="KW-0275">Fatty acid biosynthesis</keyword>
<keyword evidence="1" id="KW-0596">Phosphopantetheine</keyword>
<keyword evidence="3" id="KW-0276">Fatty acid metabolism</keyword>
<keyword evidence="5" id="KW-0560">Oxidoreductase</keyword>
<reference evidence="10" key="1">
    <citation type="journal article" date="2020" name="Cell">
        <title>Large-Scale Comparative Analyses of Tick Genomes Elucidate Their Genetic Diversity and Vector Capacities.</title>
        <authorList>
            <consortium name="Tick Genome and Microbiome Consortium (TIGMIC)"/>
            <person name="Jia N."/>
            <person name="Wang J."/>
            <person name="Shi W."/>
            <person name="Du L."/>
            <person name="Sun Y."/>
            <person name="Zhan W."/>
            <person name="Jiang J.F."/>
            <person name="Wang Q."/>
            <person name="Zhang B."/>
            <person name="Ji P."/>
            <person name="Bell-Sakyi L."/>
            <person name="Cui X.M."/>
            <person name="Yuan T.T."/>
            <person name="Jiang B.G."/>
            <person name="Yang W.F."/>
            <person name="Lam T.T."/>
            <person name="Chang Q.C."/>
            <person name="Ding S.J."/>
            <person name="Wang X.J."/>
            <person name="Zhu J.G."/>
            <person name="Ruan X.D."/>
            <person name="Zhao L."/>
            <person name="Wei J.T."/>
            <person name="Ye R.Z."/>
            <person name="Que T.C."/>
            <person name="Du C.H."/>
            <person name="Zhou Y.H."/>
            <person name="Cheng J.X."/>
            <person name="Dai P.F."/>
            <person name="Guo W.B."/>
            <person name="Han X.H."/>
            <person name="Huang E.J."/>
            <person name="Li L.F."/>
            <person name="Wei W."/>
            <person name="Gao Y.C."/>
            <person name="Liu J.Z."/>
            <person name="Shao H.Z."/>
            <person name="Wang X."/>
            <person name="Wang C.C."/>
            <person name="Yang T.C."/>
            <person name="Huo Q.B."/>
            <person name="Li W."/>
            <person name="Chen H.Y."/>
            <person name="Chen S.E."/>
            <person name="Zhou L.G."/>
            <person name="Ni X.B."/>
            <person name="Tian J.H."/>
            <person name="Sheng Y."/>
            <person name="Liu T."/>
            <person name="Pan Y.S."/>
            <person name="Xia L.Y."/>
            <person name="Li J."/>
            <person name="Zhao F."/>
            <person name="Cao W.C."/>
        </authorList>
    </citation>
    <scope>NUCLEOTIDE SEQUENCE</scope>
    <source>
        <strain evidence="10">Rmic-2018</strain>
    </source>
</reference>
<evidence type="ECO:0000256" key="8">
    <source>
        <dbReference type="ARBA" id="ARBA00023268"/>
    </source>
</evidence>
<gene>
    <name evidence="10" type="ORF">HPB51_028823</name>
</gene>
<keyword evidence="6" id="KW-0443">Lipid metabolism</keyword>
<evidence type="ECO:0000256" key="3">
    <source>
        <dbReference type="ARBA" id="ARBA00022832"/>
    </source>
</evidence>
<evidence type="ECO:0000256" key="7">
    <source>
        <dbReference type="ARBA" id="ARBA00023160"/>
    </source>
</evidence>
<name>A0A9J6CWA0_RHIMP</name>
<dbReference type="Gene3D" id="3.90.180.10">
    <property type="entry name" value="Medium-chain alcohol dehydrogenases, catalytic domain"/>
    <property type="match status" value="1"/>
</dbReference>
<evidence type="ECO:0000313" key="11">
    <source>
        <dbReference type="Proteomes" id="UP000821866"/>
    </source>
</evidence>
<dbReference type="PANTHER" id="PTHR43775:SF7">
    <property type="entry name" value="FATTY ACID SYNTHASE"/>
    <property type="match status" value="1"/>
</dbReference>
<dbReference type="GO" id="GO:0006633">
    <property type="term" value="P:fatty acid biosynthetic process"/>
    <property type="evidence" value="ECO:0007669"/>
    <property type="project" value="UniProtKB-KW"/>
</dbReference>
<keyword evidence="4" id="KW-0521">NADP</keyword>
<feature type="domain" description="Enoyl reductase (ER)" evidence="9">
    <location>
        <begin position="1"/>
        <end position="141"/>
    </location>
</feature>
<dbReference type="EMBL" id="JABSTU010005813">
    <property type="protein sequence ID" value="KAH7938660.1"/>
    <property type="molecule type" value="Genomic_DNA"/>
</dbReference>
<dbReference type="CDD" id="cd05195">
    <property type="entry name" value="enoyl_red"/>
    <property type="match status" value="1"/>
</dbReference>
<keyword evidence="11" id="KW-1185">Reference proteome</keyword>
<dbReference type="InterPro" id="IPR020843">
    <property type="entry name" value="ER"/>
</dbReference>